<feature type="region of interest" description="Disordered" evidence="1">
    <location>
        <begin position="27"/>
        <end position="47"/>
    </location>
</feature>
<dbReference type="SUPFAM" id="SSF52096">
    <property type="entry name" value="ClpP/crotonase"/>
    <property type="match status" value="1"/>
</dbReference>
<evidence type="ECO:0000256" key="1">
    <source>
        <dbReference type="SAM" id="MobiDB-lite"/>
    </source>
</evidence>
<dbReference type="RefSeq" id="WP_344904230.1">
    <property type="nucleotide sequence ID" value="NZ_BAABAS010000021.1"/>
</dbReference>
<dbReference type="Pfam" id="PF00378">
    <property type="entry name" value="ECH_1"/>
    <property type="match status" value="1"/>
</dbReference>
<dbReference type="Gene3D" id="1.20.58.1300">
    <property type="match status" value="1"/>
</dbReference>
<dbReference type="CDD" id="cd06558">
    <property type="entry name" value="crotonase-like"/>
    <property type="match status" value="1"/>
</dbReference>
<evidence type="ECO:0000313" key="3">
    <source>
        <dbReference type="Proteomes" id="UP001501710"/>
    </source>
</evidence>
<organism evidence="2 3">
    <name type="scientific">Actinomadura meridiana</name>
    <dbReference type="NCBI Taxonomy" id="559626"/>
    <lineage>
        <taxon>Bacteria</taxon>
        <taxon>Bacillati</taxon>
        <taxon>Actinomycetota</taxon>
        <taxon>Actinomycetes</taxon>
        <taxon>Streptosporangiales</taxon>
        <taxon>Thermomonosporaceae</taxon>
        <taxon>Actinomadura</taxon>
    </lineage>
</organism>
<gene>
    <name evidence="2" type="ORF">GCM10022254_62530</name>
</gene>
<reference evidence="3" key="1">
    <citation type="journal article" date="2019" name="Int. J. Syst. Evol. Microbiol.">
        <title>The Global Catalogue of Microorganisms (GCM) 10K type strain sequencing project: providing services to taxonomists for standard genome sequencing and annotation.</title>
        <authorList>
            <consortium name="The Broad Institute Genomics Platform"/>
            <consortium name="The Broad Institute Genome Sequencing Center for Infectious Disease"/>
            <person name="Wu L."/>
            <person name="Ma J."/>
        </authorList>
    </citation>
    <scope>NUCLEOTIDE SEQUENCE [LARGE SCALE GENOMIC DNA]</scope>
    <source>
        <strain evidence="3">JCM 17440</strain>
    </source>
</reference>
<dbReference type="InterPro" id="IPR001753">
    <property type="entry name" value="Enoyl-CoA_hydra/iso"/>
</dbReference>
<dbReference type="PANTHER" id="PTHR11941:SF54">
    <property type="entry name" value="ENOYL-COA HYDRATASE, MITOCHONDRIAL"/>
    <property type="match status" value="1"/>
</dbReference>
<dbReference type="Gene3D" id="3.90.226.10">
    <property type="entry name" value="2-enoyl-CoA Hydratase, Chain A, domain 1"/>
    <property type="match status" value="1"/>
</dbReference>
<accession>A0ABP8CJU2</accession>
<keyword evidence="3" id="KW-1185">Reference proteome</keyword>
<proteinExistence type="predicted"/>
<dbReference type="Proteomes" id="UP001501710">
    <property type="component" value="Unassembled WGS sequence"/>
</dbReference>
<dbReference type="EMBL" id="BAABAS010000021">
    <property type="protein sequence ID" value="GAA4239895.1"/>
    <property type="molecule type" value="Genomic_DNA"/>
</dbReference>
<sequence length="431" mass="47021">MTLAEDAAALADHAARGEDRLAALPAPPARDAAQRDEAAAAHDASRRTRRRFLARHADAVYDLLTDDRTRRARLPDLVFAAADRFPGLVPTRRQMDAERAHVQADKEGREIDQGIFCAAVLRSRRAGTHLIETMLTPTARATELLDEFRRTGRTELGSVLIERDGPAAHVEFRNGDRLNSEDNRLIADLETAVDLALLDDQVRVGVLRGGRVAHRKYAGRRVFSAGVNLADLCDGAISFVEFMLGRELGYVHKLLRGVLVDDANGGAWADRSVQKPWVGAVDAFAIGGGMQLLLVLDRVIAESGAYFSLPAAHEGIVPGLGNLRLGRWSGARTARRVILGGHRVDATDPEATLLCDEVVAPDDMDAAIGRAVHDLAAPAVSANRRMLTLAEEPIDLYREYLAEFAAVQASRVYAPDVLAKVEHRRRDRAAR</sequence>
<feature type="compositionally biased region" description="Basic and acidic residues" evidence="1">
    <location>
        <begin position="32"/>
        <end position="46"/>
    </location>
</feature>
<dbReference type="InterPro" id="IPR029045">
    <property type="entry name" value="ClpP/crotonase-like_dom_sf"/>
</dbReference>
<comment type="caution">
    <text evidence="2">The sequence shown here is derived from an EMBL/GenBank/DDBJ whole genome shotgun (WGS) entry which is preliminary data.</text>
</comment>
<evidence type="ECO:0008006" key="4">
    <source>
        <dbReference type="Google" id="ProtNLM"/>
    </source>
</evidence>
<evidence type="ECO:0000313" key="2">
    <source>
        <dbReference type="EMBL" id="GAA4239895.1"/>
    </source>
</evidence>
<dbReference type="PANTHER" id="PTHR11941">
    <property type="entry name" value="ENOYL-COA HYDRATASE-RELATED"/>
    <property type="match status" value="1"/>
</dbReference>
<dbReference type="NCBIfam" id="NF042432">
    <property type="entry name" value="DHPACoAdixog_DpgC"/>
    <property type="match status" value="1"/>
</dbReference>
<protein>
    <recommendedName>
        <fullName evidence="4">3,5-dihydroxyphenylacetyl-CoA monooxygenase</fullName>
    </recommendedName>
</protein>
<name>A0ABP8CJU2_9ACTN</name>
<dbReference type="InterPro" id="IPR053482">
    <property type="entry name" value="DPA-CoA_Dioxygenase"/>
</dbReference>